<dbReference type="SUPFAM" id="SSF53474">
    <property type="entry name" value="alpha/beta-Hydrolases"/>
    <property type="match status" value="1"/>
</dbReference>
<proteinExistence type="inferred from homology"/>
<dbReference type="EMBL" id="CAXKWB010029268">
    <property type="protein sequence ID" value="CAL4135333.1"/>
    <property type="molecule type" value="Genomic_DNA"/>
</dbReference>
<protein>
    <recommendedName>
        <fullName evidence="5">Carboxypeptidase</fullName>
        <ecNumber evidence="5">3.4.16.-</ecNumber>
    </recommendedName>
</protein>
<keyword evidence="5" id="KW-0732">Signal</keyword>
<accession>A0AAV2RT57</accession>
<evidence type="ECO:0000256" key="4">
    <source>
        <dbReference type="ARBA" id="ARBA00022801"/>
    </source>
</evidence>
<organism evidence="6 7">
    <name type="scientific">Meganyctiphanes norvegica</name>
    <name type="common">Northern krill</name>
    <name type="synonym">Thysanopoda norvegica</name>
    <dbReference type="NCBI Taxonomy" id="48144"/>
    <lineage>
        <taxon>Eukaryota</taxon>
        <taxon>Metazoa</taxon>
        <taxon>Ecdysozoa</taxon>
        <taxon>Arthropoda</taxon>
        <taxon>Crustacea</taxon>
        <taxon>Multicrustacea</taxon>
        <taxon>Malacostraca</taxon>
        <taxon>Eumalacostraca</taxon>
        <taxon>Eucarida</taxon>
        <taxon>Euphausiacea</taxon>
        <taxon>Euphausiidae</taxon>
        <taxon>Meganyctiphanes</taxon>
    </lineage>
</organism>
<evidence type="ECO:0000313" key="6">
    <source>
        <dbReference type="EMBL" id="CAL4135333.1"/>
    </source>
</evidence>
<comment type="caution">
    <text evidence="6">The sequence shown here is derived from an EMBL/GenBank/DDBJ whole genome shotgun (WGS) entry which is preliminary data.</text>
</comment>
<evidence type="ECO:0000256" key="1">
    <source>
        <dbReference type="ARBA" id="ARBA00009431"/>
    </source>
</evidence>
<dbReference type="InterPro" id="IPR018202">
    <property type="entry name" value="Ser_caboxypep_ser_AS"/>
</dbReference>
<keyword evidence="7" id="KW-1185">Reference proteome</keyword>
<sequence>MLRMLSTFTFVLAVVLGAHGFPEEDLVVDLPGASFEIPFKQYSGYLSPDTSKHLHYWFVESERNPSEDPIIVWMNGGPGCSSLDGFLTELGPFKVNDDGQTLMYNPYAWNKNASVIFLETPICTGFSYSDGEDCVVSDDSGALDNYMALRIFFESKFPEYLSNELYLTGESYAGIYVPLLAQLILDETTGTKLNLKGFAVGNGVSNMETSDNSLMFYAKYHALLDEDIWSSLVTECCEGGESRHNCDFHIMTDNPTVTEECMMALLVAYDEVWGGGLNPYSIYGECVHVENSTHSGLSRLAADMHNNFRHSKQPRFEPDCTDSSKLRSWINSPEVRSALHIPEYVQNWDICSQDSNDQYVRQYGDMTEQYQNLLPHVRALVYNGDWDTVCNYLGTQWFVESLGLE</sequence>
<dbReference type="FunFam" id="3.40.50.1820:FF:000335">
    <property type="entry name" value="Carboxypeptidase"/>
    <property type="match status" value="1"/>
</dbReference>
<dbReference type="EC" id="3.4.16.-" evidence="5"/>
<evidence type="ECO:0000256" key="5">
    <source>
        <dbReference type="RuleBase" id="RU361156"/>
    </source>
</evidence>
<evidence type="ECO:0000256" key="2">
    <source>
        <dbReference type="ARBA" id="ARBA00022645"/>
    </source>
</evidence>
<dbReference type="PANTHER" id="PTHR11802:SF201">
    <property type="entry name" value="CARBOXYPEPTIDASE"/>
    <property type="match status" value="1"/>
</dbReference>
<gene>
    <name evidence="6" type="ORF">MNOR_LOCUS27583</name>
</gene>
<dbReference type="Pfam" id="PF00450">
    <property type="entry name" value="Peptidase_S10"/>
    <property type="match status" value="1"/>
</dbReference>
<name>A0AAV2RT57_MEGNR</name>
<dbReference type="Gene3D" id="3.40.50.1820">
    <property type="entry name" value="alpha/beta hydrolase"/>
    <property type="match status" value="1"/>
</dbReference>
<keyword evidence="3 5" id="KW-0645">Protease</keyword>
<dbReference type="GO" id="GO:1904715">
    <property type="term" value="P:negative regulation of chaperone-mediated autophagy"/>
    <property type="evidence" value="ECO:0007669"/>
    <property type="project" value="UniProtKB-ARBA"/>
</dbReference>
<dbReference type="Proteomes" id="UP001497623">
    <property type="component" value="Unassembled WGS sequence"/>
</dbReference>
<dbReference type="InterPro" id="IPR029058">
    <property type="entry name" value="AB_hydrolase_fold"/>
</dbReference>
<keyword evidence="2 5" id="KW-0121">Carboxypeptidase</keyword>
<feature type="signal peptide" evidence="5">
    <location>
        <begin position="1"/>
        <end position="20"/>
    </location>
</feature>
<dbReference type="AlphaFoldDB" id="A0AAV2RT57"/>
<reference evidence="6 7" key="1">
    <citation type="submission" date="2024-05" db="EMBL/GenBank/DDBJ databases">
        <authorList>
            <person name="Wallberg A."/>
        </authorList>
    </citation>
    <scope>NUCLEOTIDE SEQUENCE [LARGE SCALE GENOMIC DNA]</scope>
</reference>
<dbReference type="GO" id="GO:0004185">
    <property type="term" value="F:serine-type carboxypeptidase activity"/>
    <property type="evidence" value="ECO:0007669"/>
    <property type="project" value="UniProtKB-UniRule"/>
</dbReference>
<dbReference type="GO" id="GO:0006508">
    <property type="term" value="P:proteolysis"/>
    <property type="evidence" value="ECO:0007669"/>
    <property type="project" value="UniProtKB-KW"/>
</dbReference>
<evidence type="ECO:0000313" key="7">
    <source>
        <dbReference type="Proteomes" id="UP001497623"/>
    </source>
</evidence>
<feature type="non-terminal residue" evidence="6">
    <location>
        <position position="405"/>
    </location>
</feature>
<dbReference type="GO" id="GO:0031647">
    <property type="term" value="P:regulation of protein stability"/>
    <property type="evidence" value="ECO:0007669"/>
    <property type="project" value="UniProtKB-ARBA"/>
</dbReference>
<dbReference type="PROSITE" id="PS00131">
    <property type="entry name" value="CARBOXYPEPT_SER_SER"/>
    <property type="match status" value="1"/>
</dbReference>
<dbReference type="PRINTS" id="PR00724">
    <property type="entry name" value="CRBOXYPTASEC"/>
</dbReference>
<dbReference type="PANTHER" id="PTHR11802">
    <property type="entry name" value="SERINE PROTEASE FAMILY S10 SERINE CARBOXYPEPTIDASE"/>
    <property type="match status" value="1"/>
</dbReference>
<feature type="chain" id="PRO_5043096260" description="Carboxypeptidase" evidence="5">
    <location>
        <begin position="21"/>
        <end position="405"/>
    </location>
</feature>
<comment type="similarity">
    <text evidence="1 5">Belongs to the peptidase S10 family.</text>
</comment>
<evidence type="ECO:0000256" key="3">
    <source>
        <dbReference type="ARBA" id="ARBA00022670"/>
    </source>
</evidence>
<dbReference type="InterPro" id="IPR001563">
    <property type="entry name" value="Peptidase_S10"/>
</dbReference>
<keyword evidence="4 5" id="KW-0378">Hydrolase</keyword>